<dbReference type="Proteomes" id="UP001222800">
    <property type="component" value="Chromosome"/>
</dbReference>
<organism evidence="6 7">
    <name type="scientific">Tepidibacter hydrothermalis</name>
    <dbReference type="NCBI Taxonomy" id="3036126"/>
    <lineage>
        <taxon>Bacteria</taxon>
        <taxon>Bacillati</taxon>
        <taxon>Bacillota</taxon>
        <taxon>Clostridia</taxon>
        <taxon>Peptostreptococcales</taxon>
        <taxon>Peptostreptococcaceae</taxon>
        <taxon>Tepidibacter</taxon>
    </lineage>
</organism>
<evidence type="ECO:0000313" key="7">
    <source>
        <dbReference type="Proteomes" id="UP001222800"/>
    </source>
</evidence>
<evidence type="ECO:0000313" key="6">
    <source>
        <dbReference type="EMBL" id="WFD08841.1"/>
    </source>
</evidence>
<evidence type="ECO:0000256" key="3">
    <source>
        <dbReference type="ARBA" id="ARBA00022989"/>
    </source>
</evidence>
<evidence type="ECO:0000256" key="1">
    <source>
        <dbReference type="ARBA" id="ARBA00004127"/>
    </source>
</evidence>
<dbReference type="Pfam" id="PF06803">
    <property type="entry name" value="DUF1232"/>
    <property type="match status" value="1"/>
</dbReference>
<feature type="domain" description="DUF1232" evidence="5">
    <location>
        <begin position="87"/>
        <end position="120"/>
    </location>
</feature>
<dbReference type="InterPro" id="IPR010652">
    <property type="entry name" value="DUF1232"/>
</dbReference>
<dbReference type="EMBL" id="CP120733">
    <property type="protein sequence ID" value="WFD08841.1"/>
    <property type="molecule type" value="Genomic_DNA"/>
</dbReference>
<gene>
    <name evidence="6" type="ORF">P4S50_10585</name>
</gene>
<evidence type="ECO:0000256" key="2">
    <source>
        <dbReference type="ARBA" id="ARBA00022692"/>
    </source>
</evidence>
<proteinExistence type="predicted"/>
<evidence type="ECO:0000256" key="4">
    <source>
        <dbReference type="ARBA" id="ARBA00023136"/>
    </source>
</evidence>
<reference evidence="6 7" key="1">
    <citation type="submission" date="2023-03" db="EMBL/GenBank/DDBJ databases">
        <title>Complete genome sequence of Tepidibacter sp. SWIR-1, isolated from a deep-sea hydrothermal vent.</title>
        <authorList>
            <person name="Li X."/>
        </authorList>
    </citation>
    <scope>NUCLEOTIDE SEQUENCE [LARGE SCALE GENOMIC DNA]</scope>
    <source>
        <strain evidence="6 7">SWIR-1</strain>
    </source>
</reference>
<name>A0ABY8E7G2_9FIRM</name>
<keyword evidence="2" id="KW-0812">Transmembrane</keyword>
<accession>A0ABY8E7G2</accession>
<comment type="subcellular location">
    <subcellularLocation>
        <location evidence="1">Endomembrane system</location>
        <topology evidence="1">Multi-pass membrane protein</topology>
    </subcellularLocation>
</comment>
<evidence type="ECO:0000259" key="5">
    <source>
        <dbReference type="Pfam" id="PF06803"/>
    </source>
</evidence>
<keyword evidence="7" id="KW-1185">Reference proteome</keyword>
<dbReference type="RefSeq" id="WP_277730758.1">
    <property type="nucleotide sequence ID" value="NZ_CP120733.1"/>
</dbReference>
<keyword evidence="3" id="KW-1133">Transmembrane helix</keyword>
<keyword evidence="4" id="KW-0472">Membrane</keyword>
<sequence length="147" mass="17419">MINPSQVAKDILSSEYFKNARKDAQIYSNDINKIEEILLQVDYKLNNMKFDKNEQKVVEFVGNMKKIYRLVKTYYSDEYKDINIESIVWAIVAINYFISPVDFIPDSMENVGYIDDMIVVYFVLSNIKSELDKFLIWERNKENIFAL</sequence>
<protein>
    <submittedName>
        <fullName evidence="6">DUF1232 domain-containing protein</fullName>
    </submittedName>
</protein>